<name>A0A0G4NQA1_VERLO</name>
<feature type="compositionally biased region" description="Polar residues" evidence="2">
    <location>
        <begin position="299"/>
        <end position="308"/>
    </location>
</feature>
<dbReference type="InterPro" id="IPR001357">
    <property type="entry name" value="BRCT_dom"/>
</dbReference>
<evidence type="ECO:0000259" key="3">
    <source>
        <dbReference type="PROSITE" id="PS50172"/>
    </source>
</evidence>
<dbReference type="InterPro" id="IPR004360">
    <property type="entry name" value="Glyas_Fos-R_dOase_dom"/>
</dbReference>
<dbReference type="InterPro" id="IPR029068">
    <property type="entry name" value="Glyas_Bleomycin-R_OHBP_Dase"/>
</dbReference>
<dbReference type="AlphaFoldDB" id="A0A0G4NQA1"/>
<evidence type="ECO:0000256" key="1">
    <source>
        <dbReference type="ARBA" id="ARBA00022737"/>
    </source>
</evidence>
<dbReference type="Gene3D" id="3.40.50.10190">
    <property type="entry name" value="BRCT domain"/>
    <property type="match status" value="1"/>
</dbReference>
<feature type="region of interest" description="Disordered" evidence="2">
    <location>
        <begin position="299"/>
        <end position="377"/>
    </location>
</feature>
<dbReference type="SUPFAM" id="SSF54593">
    <property type="entry name" value="Glyoxalase/Bleomycin resistance protein/Dihydroxybiphenyl dioxygenase"/>
    <property type="match status" value="1"/>
</dbReference>
<dbReference type="GO" id="GO:0007095">
    <property type="term" value="P:mitotic G2 DNA damage checkpoint signaling"/>
    <property type="evidence" value="ECO:0007669"/>
    <property type="project" value="TreeGrafter"/>
</dbReference>
<feature type="compositionally biased region" description="Basic and acidic residues" evidence="2">
    <location>
        <begin position="262"/>
        <end position="271"/>
    </location>
</feature>
<accession>A0A0G4NQA1</accession>
<organism evidence="4 5">
    <name type="scientific">Verticillium longisporum</name>
    <name type="common">Verticillium dahliae var. longisporum</name>
    <dbReference type="NCBI Taxonomy" id="100787"/>
    <lineage>
        <taxon>Eukaryota</taxon>
        <taxon>Fungi</taxon>
        <taxon>Dikarya</taxon>
        <taxon>Ascomycota</taxon>
        <taxon>Pezizomycotina</taxon>
        <taxon>Sordariomycetes</taxon>
        <taxon>Hypocreomycetidae</taxon>
        <taxon>Glomerellales</taxon>
        <taxon>Plectosphaerellaceae</taxon>
        <taxon>Verticillium</taxon>
    </lineage>
</organism>
<dbReference type="GO" id="GO:0033314">
    <property type="term" value="P:mitotic DNA replication checkpoint signaling"/>
    <property type="evidence" value="ECO:0007669"/>
    <property type="project" value="TreeGrafter"/>
</dbReference>
<dbReference type="PANTHER" id="PTHR13561:SF20">
    <property type="entry name" value="DNA TOPOISOMERASE 2-BINDING PROTEIN 1"/>
    <property type="match status" value="1"/>
</dbReference>
<dbReference type="Pfam" id="PF00903">
    <property type="entry name" value="Glyoxalase"/>
    <property type="match status" value="1"/>
</dbReference>
<dbReference type="Pfam" id="PF00533">
    <property type="entry name" value="BRCT"/>
    <property type="match status" value="1"/>
</dbReference>
<dbReference type="InterPro" id="IPR036420">
    <property type="entry name" value="BRCT_dom_sf"/>
</dbReference>
<feature type="compositionally biased region" description="Basic and acidic residues" evidence="2">
    <location>
        <begin position="199"/>
        <end position="211"/>
    </location>
</feature>
<dbReference type="EMBL" id="CVQI01037717">
    <property type="protein sequence ID" value="CRK48599.1"/>
    <property type="molecule type" value="Genomic_DNA"/>
</dbReference>
<gene>
    <name evidence="4" type="ORF">BN1723_008092</name>
</gene>
<dbReference type="Gene3D" id="3.10.180.10">
    <property type="entry name" value="2,3-Dihydroxybiphenyl 1,2-Dioxygenase, domain 1"/>
    <property type="match status" value="1"/>
</dbReference>
<sequence length="408" mass="44261">MAAALTSAWKIIPSLQSTSIEATATFYTDELGFTLASTESDGGEAYFCSVYAGPKAAANIYFFHASPEDCRPGAVMIAVGTAEIDSFYAYLQGRPAVKLVEELEDKPWGYRHQPDENAAVDHEKPFQRVVVCCTSIPPDQRTEIEKKAQDLGGHHKYDLTPDVTHLIVGQYDTPKYRHLAEDGDEVGARLVADAGVLEDLGRHERPPDARRSATRRTANTTGDGFSKSVDLPPPDENDPAPTAQPVLPETVTIQAEDEEEQEGKQEADAHDTSVTTDLVAQKRVREAETAAERAAISSHIASLMNTRSHASEEPTGPEGSDDKPPARRRRGIFGRATSNVSAASSASHESGRPGGRQQAHEDAAQPPPATQVRYDDPEAAQCKAELMRRMLGEEGQPVGKKVVRKRAL</sequence>
<dbReference type="Proteomes" id="UP000045706">
    <property type="component" value="Unassembled WGS sequence"/>
</dbReference>
<evidence type="ECO:0000256" key="2">
    <source>
        <dbReference type="SAM" id="MobiDB-lite"/>
    </source>
</evidence>
<feature type="compositionally biased region" description="Low complexity" evidence="2">
    <location>
        <begin position="336"/>
        <end position="348"/>
    </location>
</feature>
<dbReference type="SUPFAM" id="SSF52113">
    <property type="entry name" value="BRCT domain"/>
    <property type="match status" value="1"/>
</dbReference>
<reference evidence="5" key="1">
    <citation type="submission" date="2015-05" db="EMBL/GenBank/DDBJ databases">
        <authorList>
            <person name="Fogelqvist Johan"/>
        </authorList>
    </citation>
    <scope>NUCLEOTIDE SEQUENCE [LARGE SCALE GENOMIC DNA]</scope>
</reference>
<dbReference type="PANTHER" id="PTHR13561">
    <property type="entry name" value="DNA REPLICATION REGULATOR DPB11-RELATED"/>
    <property type="match status" value="1"/>
</dbReference>
<protein>
    <recommendedName>
        <fullName evidence="3">BRCT domain-containing protein</fullName>
    </recommendedName>
</protein>
<keyword evidence="1" id="KW-0677">Repeat</keyword>
<evidence type="ECO:0000313" key="5">
    <source>
        <dbReference type="Proteomes" id="UP000045706"/>
    </source>
</evidence>
<proteinExistence type="predicted"/>
<evidence type="ECO:0000313" key="4">
    <source>
        <dbReference type="EMBL" id="CRK48599.1"/>
    </source>
</evidence>
<feature type="domain" description="BRCT" evidence="3">
    <location>
        <begin position="121"/>
        <end position="204"/>
    </location>
</feature>
<feature type="region of interest" description="Disordered" evidence="2">
    <location>
        <begin position="198"/>
        <end position="276"/>
    </location>
</feature>
<dbReference type="GO" id="GO:0006270">
    <property type="term" value="P:DNA replication initiation"/>
    <property type="evidence" value="ECO:0007669"/>
    <property type="project" value="TreeGrafter"/>
</dbReference>
<dbReference type="PROSITE" id="PS50172">
    <property type="entry name" value="BRCT"/>
    <property type="match status" value="1"/>
</dbReference>